<reference evidence="2" key="1">
    <citation type="journal article" date="2012" name="Proc. Natl. Acad. Sci. U.S.A.">
        <title>Antigenic diversity is generated by distinct evolutionary mechanisms in African trypanosome species.</title>
        <authorList>
            <person name="Jackson A.P."/>
            <person name="Berry A."/>
            <person name="Aslett M."/>
            <person name="Allison H.C."/>
            <person name="Burton P."/>
            <person name="Vavrova-Anderson J."/>
            <person name="Brown R."/>
            <person name="Browne H."/>
            <person name="Corton N."/>
            <person name="Hauser H."/>
            <person name="Gamble J."/>
            <person name="Gilderthorp R."/>
            <person name="Marcello L."/>
            <person name="McQuillan J."/>
            <person name="Otto T.D."/>
            <person name="Quail M.A."/>
            <person name="Sanders M.J."/>
            <person name="van Tonder A."/>
            <person name="Ginger M.L."/>
            <person name="Field M.C."/>
            <person name="Barry J.D."/>
            <person name="Hertz-Fowler C."/>
            <person name="Berriman M."/>
        </authorList>
    </citation>
    <scope>NUCLEOTIDE SEQUENCE</scope>
    <source>
        <strain evidence="2">IL3000</strain>
    </source>
</reference>
<dbReference type="AlphaFoldDB" id="G0UV07"/>
<evidence type="ECO:0000313" key="2">
    <source>
        <dbReference type="EMBL" id="CCC93221.1"/>
    </source>
</evidence>
<protein>
    <submittedName>
        <fullName evidence="2">Uncharacterized protein</fullName>
    </submittedName>
</protein>
<accession>G0UV07</accession>
<dbReference type="VEuPathDB" id="TriTrypDB:TcIL3000_9_6330"/>
<feature type="non-terminal residue" evidence="2">
    <location>
        <position position="1"/>
    </location>
</feature>
<proteinExistence type="predicted"/>
<organism evidence="2">
    <name type="scientific">Trypanosoma congolense (strain IL3000)</name>
    <dbReference type="NCBI Taxonomy" id="1068625"/>
    <lineage>
        <taxon>Eukaryota</taxon>
        <taxon>Discoba</taxon>
        <taxon>Euglenozoa</taxon>
        <taxon>Kinetoplastea</taxon>
        <taxon>Metakinetoplastina</taxon>
        <taxon>Trypanosomatida</taxon>
        <taxon>Trypanosomatidae</taxon>
        <taxon>Trypanosoma</taxon>
        <taxon>Nannomonas</taxon>
    </lineage>
</organism>
<gene>
    <name evidence="2" type="ORF">TCIL3000_9_6330</name>
</gene>
<feature type="region of interest" description="Disordered" evidence="1">
    <location>
        <begin position="1"/>
        <end position="23"/>
    </location>
</feature>
<dbReference type="EMBL" id="HE575322">
    <property type="protein sequence ID" value="CCC93221.1"/>
    <property type="molecule type" value="Genomic_DNA"/>
</dbReference>
<sequence length="338" mass="37216">GPPETLECTRGVETTNPDAAGEHEHCASTAVQSPVSPKGTKEVLPKPPTLRRAELRAGASKLKMCMFLMMESLLTRVSGRQAVLYLRAACQGTGTIRRILHINGERFPREVCGTNAASLLSVMKGGLAVNVGTTTADELLETEVEANNRSFRPFAGGQYRTVSIKHGLIFPLLDFGCVIVSGKKHSPDRGFSVYDELQTWAFVSVLEGIMSRYEHSIFLEDGGIPSTKELEFCSQLPPISALKCASGNNDTCKGAHVTLETLPSIPQPIKILRATQLGKNTAMSQIKWHEYLTYEGALSDLEEYIAHLELLQEEMLAKLRHTQQALAERERQLAIKRR</sequence>
<name>G0UV07_TRYCI</name>
<evidence type="ECO:0000256" key="1">
    <source>
        <dbReference type="SAM" id="MobiDB-lite"/>
    </source>
</evidence>